<dbReference type="InterPro" id="IPR012337">
    <property type="entry name" value="RNaseH-like_sf"/>
</dbReference>
<dbReference type="AlphaFoldDB" id="A0AAW2BQ95"/>
<keyword evidence="4" id="KW-1185">Reference proteome</keyword>
<accession>A0AAW2BQ95</accession>
<dbReference type="Pfam" id="PF13456">
    <property type="entry name" value="RVT_3"/>
    <property type="match status" value="1"/>
</dbReference>
<evidence type="ECO:0000259" key="2">
    <source>
        <dbReference type="Pfam" id="PF13456"/>
    </source>
</evidence>
<dbReference type="PANTHER" id="PTHR47074:SF48">
    <property type="entry name" value="POLYNUCLEOTIDYL TRANSFERASE, RIBONUCLEASE H-LIKE SUPERFAMILY PROTEIN"/>
    <property type="match status" value="1"/>
</dbReference>
<dbReference type="CDD" id="cd06222">
    <property type="entry name" value="RNase_H_like"/>
    <property type="match status" value="1"/>
</dbReference>
<proteinExistence type="predicted"/>
<dbReference type="GO" id="GO:0003676">
    <property type="term" value="F:nucleic acid binding"/>
    <property type="evidence" value="ECO:0007669"/>
    <property type="project" value="InterPro"/>
</dbReference>
<reference evidence="3 4" key="1">
    <citation type="submission" date="2024-01" db="EMBL/GenBank/DDBJ databases">
        <title>A telomere-to-telomere, gap-free genome of sweet tea (Lithocarpus litseifolius).</title>
        <authorList>
            <person name="Zhou J."/>
        </authorList>
    </citation>
    <scope>NUCLEOTIDE SEQUENCE [LARGE SCALE GENOMIC DNA]</scope>
    <source>
        <strain evidence="3">Zhou-2022a</strain>
        <tissue evidence="3">Leaf</tissue>
    </source>
</reference>
<feature type="domain" description="RNase H type-1" evidence="2">
    <location>
        <begin position="548"/>
        <end position="670"/>
    </location>
</feature>
<dbReference type="Proteomes" id="UP001459277">
    <property type="component" value="Unassembled WGS sequence"/>
</dbReference>
<evidence type="ECO:0000313" key="3">
    <source>
        <dbReference type="EMBL" id="KAK9988190.1"/>
    </source>
</evidence>
<dbReference type="InterPro" id="IPR002156">
    <property type="entry name" value="RNaseH_domain"/>
</dbReference>
<dbReference type="SUPFAM" id="SSF53098">
    <property type="entry name" value="Ribonuclease H-like"/>
    <property type="match status" value="1"/>
</dbReference>
<comment type="caution">
    <text evidence="3">The sequence shown here is derived from an EMBL/GenBank/DDBJ whole genome shotgun (WGS) entry which is preliminary data.</text>
</comment>
<organism evidence="3 4">
    <name type="scientific">Lithocarpus litseifolius</name>
    <dbReference type="NCBI Taxonomy" id="425828"/>
    <lineage>
        <taxon>Eukaryota</taxon>
        <taxon>Viridiplantae</taxon>
        <taxon>Streptophyta</taxon>
        <taxon>Embryophyta</taxon>
        <taxon>Tracheophyta</taxon>
        <taxon>Spermatophyta</taxon>
        <taxon>Magnoliopsida</taxon>
        <taxon>eudicotyledons</taxon>
        <taxon>Gunneridae</taxon>
        <taxon>Pentapetalae</taxon>
        <taxon>rosids</taxon>
        <taxon>fabids</taxon>
        <taxon>Fagales</taxon>
        <taxon>Fagaceae</taxon>
        <taxon>Lithocarpus</taxon>
    </lineage>
</organism>
<dbReference type="EMBL" id="JAZDWU010000010">
    <property type="protein sequence ID" value="KAK9988190.1"/>
    <property type="molecule type" value="Genomic_DNA"/>
</dbReference>
<gene>
    <name evidence="3" type="ORF">SO802_028429</name>
</gene>
<evidence type="ECO:0000256" key="1">
    <source>
        <dbReference type="SAM" id="MobiDB-lite"/>
    </source>
</evidence>
<feature type="region of interest" description="Disordered" evidence="1">
    <location>
        <begin position="1"/>
        <end position="28"/>
    </location>
</feature>
<feature type="compositionally biased region" description="Polar residues" evidence="1">
    <location>
        <begin position="759"/>
        <end position="771"/>
    </location>
</feature>
<dbReference type="GO" id="GO:0004523">
    <property type="term" value="F:RNA-DNA hybrid ribonuclease activity"/>
    <property type="evidence" value="ECO:0007669"/>
    <property type="project" value="InterPro"/>
</dbReference>
<protein>
    <recommendedName>
        <fullName evidence="2">RNase H type-1 domain-containing protein</fullName>
    </recommendedName>
</protein>
<dbReference type="Gene3D" id="3.30.420.10">
    <property type="entry name" value="Ribonuclease H-like superfamily/Ribonuclease H"/>
    <property type="match status" value="1"/>
</dbReference>
<dbReference type="InterPro" id="IPR036397">
    <property type="entry name" value="RNaseH_sf"/>
</dbReference>
<feature type="compositionally biased region" description="Gly residues" evidence="1">
    <location>
        <begin position="1"/>
        <end position="23"/>
    </location>
</feature>
<sequence>MVADGAGTGTGTGTGTDGDGDTGGNRMDLELQIPADNSISASVWSFYVFRKWRSCIKNDQGDIETTILDYFAKIFRSDNPSNFDVSLNAISKRVTLEMNEGLVAEFRAEEVWQALQQMHPTKAPGPDAMLKKEEKEGHIKGVAVSRRAPSVSHLLFADDSIIFCRASVLECEKVMKVLDDYERDSGQKLNKEKTALYFSKNTSTEVQNQIKQRFGAEIVKHHEKYLGLPPLVGRGKRKAFNRIKDQESFLSAQVGRRPSYAWRSILAARDIIKRGSRWCIGNGQKVNIWNDRWIPRPNSSKVLSHRRAQCKEVMVSDLIDIERRCWDAAKVRNILIPHEAEVVLGIPISYRLPDDSVIWAGTSNGKFTVKSAYGIAQNLLEERTTRSDLGSCSSNVKMNAIWKMVWNLECPRKIKHFMWKACKNILPTRNRLKDILWDCKYAKEVWSGTKIKLPVLPEPVNEFLNLVWQIVESCPNVNWVLFAVTAWSLWNNRNTVIHGGQSKGKEGLIKAVVSYVEEIKCEKTPRRRAQSDAAQTWKPPKQGWYKVNTDGAVFKEAGSCGIGVVIRNEKGQIMGALSRRLELPLGALEVEAKAVEEGVQFARDLCLGQIVIESDSLVVVNSLHDLDSTQSSIQKVIEGTKLGLHGFTAWDASHTRRGCNNAAHILARHAKGVHNCDIWVEDTPPMIIDQAQKDVNCMSFGVKEFAEIVSLLILVLILITKLQECIRTLRLGGRQMVADEPGTGTATATATDGDGDTAWRQQNGSRTSDTC</sequence>
<feature type="region of interest" description="Disordered" evidence="1">
    <location>
        <begin position="738"/>
        <end position="771"/>
    </location>
</feature>
<dbReference type="InterPro" id="IPR052929">
    <property type="entry name" value="RNase_H-like_EbsB-rel"/>
</dbReference>
<name>A0AAW2BQ95_9ROSI</name>
<dbReference type="PANTHER" id="PTHR47074">
    <property type="entry name" value="BNAC02G40300D PROTEIN"/>
    <property type="match status" value="1"/>
</dbReference>
<feature type="compositionally biased region" description="Low complexity" evidence="1">
    <location>
        <begin position="742"/>
        <end position="758"/>
    </location>
</feature>
<dbReference type="InterPro" id="IPR044730">
    <property type="entry name" value="RNase_H-like_dom_plant"/>
</dbReference>
<evidence type="ECO:0000313" key="4">
    <source>
        <dbReference type="Proteomes" id="UP001459277"/>
    </source>
</evidence>